<evidence type="ECO:0000256" key="7">
    <source>
        <dbReference type="ARBA" id="ARBA00022801"/>
    </source>
</evidence>
<dbReference type="GO" id="GO:0005829">
    <property type="term" value="C:cytosol"/>
    <property type="evidence" value="ECO:0007669"/>
    <property type="project" value="TreeGrafter"/>
</dbReference>
<evidence type="ECO:0000256" key="10">
    <source>
        <dbReference type="ARBA" id="ARBA00049252"/>
    </source>
</evidence>
<dbReference type="NCBIfam" id="TIGR01354">
    <property type="entry name" value="cyt_deam_tetra"/>
    <property type="match status" value="1"/>
</dbReference>
<dbReference type="Pfam" id="PF00383">
    <property type="entry name" value="dCMP_cyt_deam_1"/>
    <property type="match status" value="1"/>
</dbReference>
<reference evidence="16" key="1">
    <citation type="submission" date="2021-09" db="EMBL/GenBank/DDBJ databases">
        <title>Genome of Aequorivita sp. strain F47161.</title>
        <authorList>
            <person name="Wang Y."/>
        </authorList>
    </citation>
    <scope>NUCLEOTIDE SEQUENCE</scope>
    <source>
        <strain evidence="16">F47161</strain>
    </source>
</reference>
<dbReference type="GO" id="GO:0004126">
    <property type="term" value="F:cytidine deaminase activity"/>
    <property type="evidence" value="ECO:0007669"/>
    <property type="project" value="UniProtKB-UniRule"/>
</dbReference>
<dbReference type="CDD" id="cd01283">
    <property type="entry name" value="cytidine_deaminase"/>
    <property type="match status" value="1"/>
</dbReference>
<feature type="binding site" evidence="13">
    <location>
        <position position="73"/>
    </location>
    <ligand>
        <name>Zn(2+)</name>
        <dbReference type="ChEBI" id="CHEBI:29105"/>
        <note>catalytic</note>
    </ligand>
</feature>
<evidence type="ECO:0000256" key="12">
    <source>
        <dbReference type="PIRSR" id="PIRSR606262-1"/>
    </source>
</evidence>
<name>A0A9X1QUW7_9FLAO</name>
<evidence type="ECO:0000256" key="6">
    <source>
        <dbReference type="ARBA" id="ARBA00022723"/>
    </source>
</evidence>
<evidence type="ECO:0000256" key="5">
    <source>
        <dbReference type="ARBA" id="ARBA00018266"/>
    </source>
</evidence>
<comment type="similarity">
    <text evidence="3 14">Belongs to the cytidine and deoxycytidylate deaminase family.</text>
</comment>
<evidence type="ECO:0000256" key="1">
    <source>
        <dbReference type="ARBA" id="ARBA00001947"/>
    </source>
</evidence>
<dbReference type="GO" id="GO:0008270">
    <property type="term" value="F:zinc ion binding"/>
    <property type="evidence" value="ECO:0007669"/>
    <property type="project" value="UniProtKB-UniRule"/>
</dbReference>
<dbReference type="SUPFAM" id="SSF53927">
    <property type="entry name" value="Cytidine deaminase-like"/>
    <property type="match status" value="1"/>
</dbReference>
<feature type="active site" description="Proton donor" evidence="12">
    <location>
        <position position="75"/>
    </location>
</feature>
<keyword evidence="6 13" id="KW-0479">Metal-binding</keyword>
<dbReference type="NCBIfam" id="NF004064">
    <property type="entry name" value="PRK05578.1"/>
    <property type="match status" value="1"/>
</dbReference>
<dbReference type="InterPro" id="IPR016192">
    <property type="entry name" value="APOBEC/CMP_deaminase_Zn-bd"/>
</dbReference>
<dbReference type="PROSITE" id="PS51747">
    <property type="entry name" value="CYT_DCMP_DEAMINASES_2"/>
    <property type="match status" value="1"/>
</dbReference>
<comment type="caution">
    <text evidence="16">The sequence shown here is derived from an EMBL/GenBank/DDBJ whole genome shotgun (WGS) entry which is preliminary data.</text>
</comment>
<evidence type="ECO:0000256" key="14">
    <source>
        <dbReference type="RuleBase" id="RU364006"/>
    </source>
</evidence>
<dbReference type="GO" id="GO:0072527">
    <property type="term" value="P:pyrimidine-containing compound metabolic process"/>
    <property type="evidence" value="ECO:0007669"/>
    <property type="project" value="UniProtKB-ARBA"/>
</dbReference>
<proteinExistence type="inferred from homology"/>
<evidence type="ECO:0000256" key="13">
    <source>
        <dbReference type="PIRSR" id="PIRSR606262-3"/>
    </source>
</evidence>
<evidence type="ECO:0000313" key="16">
    <source>
        <dbReference type="EMBL" id="MCG2419200.1"/>
    </source>
</evidence>
<comment type="catalytic activity">
    <reaction evidence="10 14">
        <text>2'-deoxycytidine + H2O + H(+) = 2'-deoxyuridine + NH4(+)</text>
        <dbReference type="Rhea" id="RHEA:13433"/>
        <dbReference type="ChEBI" id="CHEBI:15377"/>
        <dbReference type="ChEBI" id="CHEBI:15378"/>
        <dbReference type="ChEBI" id="CHEBI:15698"/>
        <dbReference type="ChEBI" id="CHEBI:16450"/>
        <dbReference type="ChEBI" id="CHEBI:28938"/>
        <dbReference type="EC" id="3.5.4.5"/>
    </reaction>
</comment>
<dbReference type="PANTHER" id="PTHR11644:SF2">
    <property type="entry name" value="CYTIDINE DEAMINASE"/>
    <property type="match status" value="1"/>
</dbReference>
<keyword evidence="8 13" id="KW-0862">Zinc</keyword>
<dbReference type="GO" id="GO:0055086">
    <property type="term" value="P:nucleobase-containing small molecule metabolic process"/>
    <property type="evidence" value="ECO:0007669"/>
    <property type="project" value="UniProtKB-ARBA"/>
</dbReference>
<keyword evidence="7 14" id="KW-0378">Hydrolase</keyword>
<organism evidence="16 17">
    <name type="scientific">Aequorivita vitellina</name>
    <dbReference type="NCBI Taxonomy" id="2874475"/>
    <lineage>
        <taxon>Bacteria</taxon>
        <taxon>Pseudomonadati</taxon>
        <taxon>Bacteroidota</taxon>
        <taxon>Flavobacteriia</taxon>
        <taxon>Flavobacteriales</taxon>
        <taxon>Flavobacteriaceae</taxon>
        <taxon>Aequorivita</taxon>
    </lineage>
</organism>
<dbReference type="PANTHER" id="PTHR11644">
    <property type="entry name" value="CYTIDINE DEAMINASE"/>
    <property type="match status" value="1"/>
</dbReference>
<evidence type="ECO:0000256" key="4">
    <source>
        <dbReference type="ARBA" id="ARBA00012783"/>
    </source>
</evidence>
<dbReference type="EMBL" id="JAIRBA010000016">
    <property type="protein sequence ID" value="MCG2419200.1"/>
    <property type="molecule type" value="Genomic_DNA"/>
</dbReference>
<dbReference type="AlphaFoldDB" id="A0A9X1QUW7"/>
<gene>
    <name evidence="16" type="primary">cdd</name>
    <name evidence="16" type="ORF">K8089_09215</name>
</gene>
<comment type="cofactor">
    <cofactor evidence="1 13 14">
        <name>Zn(2+)</name>
        <dbReference type="ChEBI" id="CHEBI:29105"/>
    </cofactor>
</comment>
<dbReference type="Gene3D" id="3.40.140.10">
    <property type="entry name" value="Cytidine Deaminase, domain 2"/>
    <property type="match status" value="1"/>
</dbReference>
<dbReference type="InterPro" id="IPR002125">
    <property type="entry name" value="CMP_dCMP_dom"/>
</dbReference>
<dbReference type="Proteomes" id="UP001139461">
    <property type="component" value="Unassembled WGS sequence"/>
</dbReference>
<protein>
    <recommendedName>
        <fullName evidence="5 14">Cytidine deaminase</fullName>
        <ecNumber evidence="4 14">3.5.4.5</ecNumber>
    </recommendedName>
    <alternativeName>
        <fullName evidence="9 14">Cytidine aminohydrolase</fullName>
    </alternativeName>
</protein>
<dbReference type="InterPro" id="IPR006262">
    <property type="entry name" value="Cyt_deam_tetra"/>
</dbReference>
<evidence type="ECO:0000313" key="17">
    <source>
        <dbReference type="Proteomes" id="UP001139461"/>
    </source>
</evidence>
<accession>A0A9X1QUW7</accession>
<dbReference type="PROSITE" id="PS00903">
    <property type="entry name" value="CYT_DCMP_DEAMINASES_1"/>
    <property type="match status" value="1"/>
</dbReference>
<dbReference type="InterPro" id="IPR050202">
    <property type="entry name" value="Cyt/Deoxycyt_deaminase"/>
</dbReference>
<feature type="domain" description="CMP/dCMP-type deaminase" evidence="15">
    <location>
        <begin position="21"/>
        <end position="158"/>
    </location>
</feature>
<evidence type="ECO:0000259" key="15">
    <source>
        <dbReference type="PROSITE" id="PS51747"/>
    </source>
</evidence>
<evidence type="ECO:0000256" key="11">
    <source>
        <dbReference type="ARBA" id="ARBA00049558"/>
    </source>
</evidence>
<comment type="function">
    <text evidence="2 14">This enzyme scavenges exogenous and endogenous cytidine and 2'-deoxycytidine for UMP synthesis.</text>
</comment>
<evidence type="ECO:0000256" key="2">
    <source>
        <dbReference type="ARBA" id="ARBA00003949"/>
    </source>
</evidence>
<evidence type="ECO:0000256" key="9">
    <source>
        <dbReference type="ARBA" id="ARBA00032005"/>
    </source>
</evidence>
<evidence type="ECO:0000256" key="3">
    <source>
        <dbReference type="ARBA" id="ARBA00006576"/>
    </source>
</evidence>
<comment type="catalytic activity">
    <reaction evidence="11 14">
        <text>cytidine + H2O + H(+) = uridine + NH4(+)</text>
        <dbReference type="Rhea" id="RHEA:16069"/>
        <dbReference type="ChEBI" id="CHEBI:15377"/>
        <dbReference type="ChEBI" id="CHEBI:15378"/>
        <dbReference type="ChEBI" id="CHEBI:16704"/>
        <dbReference type="ChEBI" id="CHEBI:17562"/>
        <dbReference type="ChEBI" id="CHEBI:28938"/>
        <dbReference type="EC" id="3.5.4.5"/>
    </reaction>
</comment>
<dbReference type="EC" id="3.5.4.5" evidence="4 14"/>
<evidence type="ECO:0000256" key="8">
    <source>
        <dbReference type="ARBA" id="ARBA00022833"/>
    </source>
</evidence>
<sequence length="160" mass="17494">MKKQKIEIALEVFDTVSELPKDIQELMNKAQQARENAYAPYSHFKVGAALRLVSGKIVLGSNQENAAFPSGLCAERVAVFSAGANFPNEIITDLAITVRAESHEVIEAIAPCGACRQSLAEYEQKQKSPITIYFMGETGEIIKVASIMDLLPLGFDAKYL</sequence>
<keyword evidence="17" id="KW-1185">Reference proteome</keyword>
<dbReference type="GO" id="GO:0042802">
    <property type="term" value="F:identical protein binding"/>
    <property type="evidence" value="ECO:0007669"/>
    <property type="project" value="UniProtKB-ARBA"/>
</dbReference>
<feature type="binding site" evidence="13">
    <location>
        <position position="115"/>
    </location>
    <ligand>
        <name>Zn(2+)</name>
        <dbReference type="ChEBI" id="CHEBI:29105"/>
        <note>catalytic</note>
    </ligand>
</feature>
<dbReference type="InterPro" id="IPR016193">
    <property type="entry name" value="Cytidine_deaminase-like"/>
</dbReference>
<dbReference type="RefSeq" id="WP_237602988.1">
    <property type="nucleotide sequence ID" value="NZ_JAIRBA010000016.1"/>
</dbReference>
<feature type="binding site" evidence="13">
    <location>
        <position position="112"/>
    </location>
    <ligand>
        <name>Zn(2+)</name>
        <dbReference type="ChEBI" id="CHEBI:29105"/>
        <note>catalytic</note>
    </ligand>
</feature>